<dbReference type="GO" id="GO:0016791">
    <property type="term" value="F:phosphatase activity"/>
    <property type="evidence" value="ECO:0007669"/>
    <property type="project" value="TreeGrafter"/>
</dbReference>
<dbReference type="PROSITE" id="PS00175">
    <property type="entry name" value="PG_MUTASE"/>
    <property type="match status" value="1"/>
</dbReference>
<accession>A0A2M7AY53</accession>
<dbReference type="InterPro" id="IPR050275">
    <property type="entry name" value="PGM_Phosphatase"/>
</dbReference>
<feature type="active site" description="Proton donor/acceptor" evidence="3">
    <location>
        <position position="90"/>
    </location>
</feature>
<sequence length="215" mass="24481">MQEFKYMTKTIYLIRHGESVANKQGIYQGQSIDTGLTELGIKQARAAAKALTGLKFKTIYTSPLIRAKETAQMIGNQTGLPILTNIKLLEINHGSWEGKKINEFNQTEQKLLNQWRKHPDQAQMLKGETLKDVASRCQRFIQSLPDGQETAVITHDVIIRVMTIMALKHKLKHIWRFTLDNGGITTVSFEPNCLISLNQNFHLNRIKSLLNRQAL</sequence>
<protein>
    <recommendedName>
        <fullName evidence="7">Histidine phosphatase family protein</fullName>
    </recommendedName>
</protein>
<dbReference type="SUPFAM" id="SSF53254">
    <property type="entry name" value="Phosphoglycerate mutase-like"/>
    <property type="match status" value="1"/>
</dbReference>
<dbReference type="CDD" id="cd07067">
    <property type="entry name" value="HP_PGM_like"/>
    <property type="match status" value="1"/>
</dbReference>
<feature type="active site" description="Tele-phosphohistidine intermediate" evidence="3">
    <location>
        <position position="16"/>
    </location>
</feature>
<evidence type="ECO:0000256" key="1">
    <source>
        <dbReference type="ARBA" id="ARBA00023152"/>
    </source>
</evidence>
<keyword evidence="1" id="KW-0324">Glycolysis</keyword>
<comment type="caution">
    <text evidence="5">The sequence shown here is derived from an EMBL/GenBank/DDBJ whole genome shotgun (WGS) entry which is preliminary data.</text>
</comment>
<dbReference type="Gene3D" id="3.40.50.1240">
    <property type="entry name" value="Phosphoglycerate mutase-like"/>
    <property type="match status" value="1"/>
</dbReference>
<dbReference type="InterPro" id="IPR029033">
    <property type="entry name" value="His_PPase_superfam"/>
</dbReference>
<dbReference type="InterPro" id="IPR001345">
    <property type="entry name" value="PG/BPGM_mutase_AS"/>
</dbReference>
<dbReference type="PANTHER" id="PTHR48100">
    <property type="entry name" value="BROAD-SPECIFICITY PHOSPHATASE YOR283W-RELATED"/>
    <property type="match status" value="1"/>
</dbReference>
<organism evidence="5 6">
    <name type="scientific">Candidatus Portnoybacteria bacterium CG06_land_8_20_14_3_00_39_12</name>
    <dbReference type="NCBI Taxonomy" id="1974809"/>
    <lineage>
        <taxon>Bacteria</taxon>
        <taxon>Candidatus Portnoyibacteriota</taxon>
    </lineage>
</organism>
<dbReference type="GO" id="GO:0005737">
    <property type="term" value="C:cytoplasm"/>
    <property type="evidence" value="ECO:0007669"/>
    <property type="project" value="TreeGrafter"/>
</dbReference>
<evidence type="ECO:0000313" key="5">
    <source>
        <dbReference type="EMBL" id="PIU75558.1"/>
    </source>
</evidence>
<feature type="binding site" evidence="4">
    <location>
        <begin position="15"/>
        <end position="22"/>
    </location>
    <ligand>
        <name>substrate</name>
    </ligand>
</feature>
<evidence type="ECO:0000256" key="3">
    <source>
        <dbReference type="PIRSR" id="PIRSR613078-1"/>
    </source>
</evidence>
<name>A0A2M7AY53_9BACT</name>
<dbReference type="Pfam" id="PF00300">
    <property type="entry name" value="His_Phos_1"/>
    <property type="match status" value="1"/>
</dbReference>
<dbReference type="Proteomes" id="UP000228775">
    <property type="component" value="Unassembled WGS sequence"/>
</dbReference>
<feature type="binding site" evidence="4">
    <location>
        <position position="66"/>
    </location>
    <ligand>
        <name>substrate</name>
    </ligand>
</feature>
<gene>
    <name evidence="5" type="ORF">COS76_00155</name>
</gene>
<proteinExistence type="predicted"/>
<dbReference type="EMBL" id="PEVY01000003">
    <property type="protein sequence ID" value="PIU75558.1"/>
    <property type="molecule type" value="Genomic_DNA"/>
</dbReference>
<reference evidence="6" key="1">
    <citation type="submission" date="2017-09" db="EMBL/GenBank/DDBJ databases">
        <title>Depth-based differentiation of microbial function through sediment-hosted aquifers and enrichment of novel symbionts in the deep terrestrial subsurface.</title>
        <authorList>
            <person name="Probst A.J."/>
            <person name="Ladd B."/>
            <person name="Jarett J.K."/>
            <person name="Geller-Mcgrath D.E."/>
            <person name="Sieber C.M.K."/>
            <person name="Emerson J.B."/>
            <person name="Anantharaman K."/>
            <person name="Thomas B.C."/>
            <person name="Malmstrom R."/>
            <person name="Stieglmeier M."/>
            <person name="Klingl A."/>
            <person name="Woyke T."/>
            <person name="Ryan C.M."/>
            <person name="Banfield J.F."/>
        </authorList>
    </citation>
    <scope>NUCLEOTIDE SEQUENCE [LARGE SCALE GENOMIC DNA]</scope>
</reference>
<evidence type="ECO:0000256" key="4">
    <source>
        <dbReference type="PIRSR" id="PIRSR613078-2"/>
    </source>
</evidence>
<dbReference type="AlphaFoldDB" id="A0A2M7AY53"/>
<evidence type="ECO:0008006" key="7">
    <source>
        <dbReference type="Google" id="ProtNLM"/>
    </source>
</evidence>
<dbReference type="SMART" id="SM00855">
    <property type="entry name" value="PGAM"/>
    <property type="match status" value="1"/>
</dbReference>
<dbReference type="PANTHER" id="PTHR48100:SF1">
    <property type="entry name" value="HISTIDINE PHOSPHATASE FAMILY PROTEIN-RELATED"/>
    <property type="match status" value="1"/>
</dbReference>
<keyword evidence="2" id="KW-0413">Isomerase</keyword>
<dbReference type="InterPro" id="IPR013078">
    <property type="entry name" value="His_Pase_superF_clade-1"/>
</dbReference>
<evidence type="ECO:0000313" key="6">
    <source>
        <dbReference type="Proteomes" id="UP000228775"/>
    </source>
</evidence>
<evidence type="ECO:0000256" key="2">
    <source>
        <dbReference type="ARBA" id="ARBA00023235"/>
    </source>
</evidence>